<comment type="caution">
    <text evidence="2">The sequence shown here is derived from an EMBL/GenBank/DDBJ whole genome shotgun (WGS) entry which is preliminary data.</text>
</comment>
<proteinExistence type="predicted"/>
<dbReference type="EMBL" id="PPSX01000022">
    <property type="protein sequence ID" value="RZQ53744.1"/>
    <property type="molecule type" value="Genomic_DNA"/>
</dbReference>
<feature type="transmembrane region" description="Helical" evidence="1">
    <location>
        <begin position="44"/>
        <end position="64"/>
    </location>
</feature>
<reference evidence="2 3" key="1">
    <citation type="submission" date="2018-01" db="EMBL/GenBank/DDBJ databases">
        <title>Co-occurrence of chitin degradation, pigmentation and bioactivity in marine Pseudoalteromonas.</title>
        <authorList>
            <person name="Paulsen S."/>
            <person name="Gram L."/>
            <person name="Machado H."/>
        </authorList>
    </citation>
    <scope>NUCLEOTIDE SEQUENCE [LARGE SCALE GENOMIC DNA]</scope>
    <source>
        <strain evidence="2 3">S3898</strain>
    </source>
</reference>
<accession>A0A4Q7IND6</accession>
<evidence type="ECO:0000313" key="2">
    <source>
        <dbReference type="EMBL" id="RZQ53744.1"/>
    </source>
</evidence>
<keyword evidence="1" id="KW-0472">Membrane</keyword>
<keyword evidence="1" id="KW-1133">Transmembrane helix</keyword>
<evidence type="ECO:0000256" key="1">
    <source>
        <dbReference type="SAM" id="Phobius"/>
    </source>
</evidence>
<sequence length="270" mass="31298">MYPFDFNFKQNKNQQEVKLSSNVTLRDILDFLYQFFLGTMSRKLFSAGMALLMAGIPGMIDAVTYGTSLYFSVKAEPPAPVFEWPQYIGSLFIVTSTFIKLRQYFVDRRNNLTEEKTKFKETWRELSDERLVDEFERLYGVKNAGLTTIKNILSHKEYKNRVIYMFEVCHMHVEAQGSWLKLIDKWIRARKNFSYTFSLLSIILAIFTIIMIILEILRPGSTNSGTYALYPYCILLFAIVIATIVIIRDSSSMGTAITLVKKYHPNNFPS</sequence>
<dbReference type="Proteomes" id="UP000291338">
    <property type="component" value="Unassembled WGS sequence"/>
</dbReference>
<organism evidence="2 3">
    <name type="scientific">Pseudoalteromonas phenolica</name>
    <dbReference type="NCBI Taxonomy" id="161398"/>
    <lineage>
        <taxon>Bacteria</taxon>
        <taxon>Pseudomonadati</taxon>
        <taxon>Pseudomonadota</taxon>
        <taxon>Gammaproteobacteria</taxon>
        <taxon>Alteromonadales</taxon>
        <taxon>Pseudoalteromonadaceae</taxon>
        <taxon>Pseudoalteromonas</taxon>
    </lineage>
</organism>
<feature type="transmembrane region" description="Helical" evidence="1">
    <location>
        <begin position="195"/>
        <end position="217"/>
    </location>
</feature>
<gene>
    <name evidence="2" type="ORF">C1E23_07715</name>
</gene>
<dbReference type="AlphaFoldDB" id="A0A4Q7IND6"/>
<feature type="transmembrane region" description="Helical" evidence="1">
    <location>
        <begin position="84"/>
        <end position="101"/>
    </location>
</feature>
<keyword evidence="1" id="KW-0812">Transmembrane</keyword>
<feature type="transmembrane region" description="Helical" evidence="1">
    <location>
        <begin position="229"/>
        <end position="247"/>
    </location>
</feature>
<evidence type="ECO:0000313" key="3">
    <source>
        <dbReference type="Proteomes" id="UP000291338"/>
    </source>
</evidence>
<name>A0A4Q7IND6_9GAMM</name>
<protein>
    <submittedName>
        <fullName evidence="2">Uncharacterized protein</fullName>
    </submittedName>
</protein>